<dbReference type="Gene3D" id="1.25.40.10">
    <property type="entry name" value="Tetratricopeptide repeat domain"/>
    <property type="match status" value="1"/>
</dbReference>
<accession>A0A927A237</accession>
<proteinExistence type="predicted"/>
<dbReference type="AlphaFoldDB" id="A0A927A237"/>
<name>A0A927A237_9NOST</name>
<keyword evidence="3" id="KW-1185">Reference proteome</keyword>
<evidence type="ECO:0000256" key="1">
    <source>
        <dbReference type="SAM" id="Phobius"/>
    </source>
</evidence>
<keyword evidence="1" id="KW-0812">Transmembrane</keyword>
<gene>
    <name evidence="2" type="ORF">H6G06_18150</name>
</gene>
<keyword evidence="1" id="KW-0472">Membrane</keyword>
<comment type="caution">
    <text evidence="2">The sequence shown here is derived from an EMBL/GenBank/DDBJ whole genome shotgun (WGS) entry which is preliminary data.</text>
</comment>
<dbReference type="SUPFAM" id="SSF48452">
    <property type="entry name" value="TPR-like"/>
    <property type="match status" value="1"/>
</dbReference>
<dbReference type="RefSeq" id="WP_190562651.1">
    <property type="nucleotide sequence ID" value="NZ_JACJQU010000012.1"/>
</dbReference>
<keyword evidence="1" id="KW-1133">Transmembrane helix</keyword>
<dbReference type="Proteomes" id="UP000662185">
    <property type="component" value="Unassembled WGS sequence"/>
</dbReference>
<dbReference type="InterPro" id="IPR011990">
    <property type="entry name" value="TPR-like_helical_dom_sf"/>
</dbReference>
<reference evidence="3" key="1">
    <citation type="journal article" date="2020" name="ISME J.">
        <title>Comparative genomics reveals insights into cyanobacterial evolution and habitat adaptation.</title>
        <authorList>
            <person name="Chen M.Y."/>
            <person name="Teng W.K."/>
            <person name="Zhao L."/>
            <person name="Hu C.X."/>
            <person name="Zhou Y.K."/>
            <person name="Han B.P."/>
            <person name="Song L.R."/>
            <person name="Shu W.S."/>
        </authorList>
    </citation>
    <scope>NUCLEOTIDE SEQUENCE [LARGE SCALE GENOMIC DNA]</scope>
    <source>
        <strain evidence="3">FACHB-251</strain>
    </source>
</reference>
<sequence length="129" mass="14720">MASAESDYLEKRRQQIARKQRIVTYISLVGFGSSILFGGFNTVKQAWEKPEQSVVQSAETELQKQVKGYELVLQREPNNQMALEKLSIIRLKSGDNKGAIALMEKLVKLHPDRQDYKTVLEGVKKRNIN</sequence>
<evidence type="ECO:0000313" key="3">
    <source>
        <dbReference type="Proteomes" id="UP000662185"/>
    </source>
</evidence>
<protein>
    <submittedName>
        <fullName evidence="2">Tetratricopeptide repeat protein</fullName>
    </submittedName>
</protein>
<evidence type="ECO:0000313" key="2">
    <source>
        <dbReference type="EMBL" id="MBD2295339.1"/>
    </source>
</evidence>
<organism evidence="2 3">
    <name type="scientific">Anabaena sphaerica FACHB-251</name>
    <dbReference type="NCBI Taxonomy" id="2692883"/>
    <lineage>
        <taxon>Bacteria</taxon>
        <taxon>Bacillati</taxon>
        <taxon>Cyanobacteriota</taxon>
        <taxon>Cyanophyceae</taxon>
        <taxon>Nostocales</taxon>
        <taxon>Nostocaceae</taxon>
        <taxon>Anabaena</taxon>
    </lineage>
</organism>
<dbReference type="EMBL" id="JACJQU010000012">
    <property type="protein sequence ID" value="MBD2295339.1"/>
    <property type="molecule type" value="Genomic_DNA"/>
</dbReference>
<feature type="transmembrane region" description="Helical" evidence="1">
    <location>
        <begin position="22"/>
        <end position="40"/>
    </location>
</feature>